<protein>
    <submittedName>
        <fullName evidence="3">IS5 family transposase</fullName>
    </submittedName>
</protein>
<evidence type="ECO:0000259" key="2">
    <source>
        <dbReference type="Pfam" id="PF13586"/>
    </source>
</evidence>
<accession>A0ABR8GZI1</accession>
<dbReference type="NCBIfam" id="NF033578">
    <property type="entry name" value="transpos_IS5_1"/>
    <property type="match status" value="1"/>
</dbReference>
<sequence length="507" mass="58632">MYRKQEQPPILPENFELTNECKLSSDNRWVIMAELIPWSEFEEEYASFFHQEIGAPAKSFRMALGALIIKEKLGITDRETVEQIKENPYLQYFIGMSSYSNEAPFDASMLVHFRERISADLVNKVNQEMVKKMLFKTSSQATQKKIEEKEKEINESATPAAETPLTKLESEPKNRGKLILDATCAPADIGYPTDLGLLNQARKHTEQIIDSLYEVRKGQLEKKPRTYRDIARRDYLEVAKKRRVSQKERRKAIKKQLQYIKRNLSYIDQLCLSGATIESLSNRQYKLLVVVAEVYRQQRWLYENKKQSIDDRIVSLNQPHVRPIVRGKAGKTVEFGAKLSASCFDGYVFLDHISWDNFNESGDFKTQVEAFKDYTGFYPESVHVDKIYRTRENRAWCALRGIRISGSPLGRPQKNVSKEKKKQAKDDERIRNSIEGKFGQAKRRFSLGRVMAKLSHTSLTAIAITFLVMNLSTHLSRLFYAFLCQFLKTAPFLQSFIRKNNSLTDAI</sequence>
<keyword evidence="4" id="KW-1185">Reference proteome</keyword>
<organism evidence="3 4">
    <name type="scientific">Scytonema hofmannii FACHB-248</name>
    <dbReference type="NCBI Taxonomy" id="1842502"/>
    <lineage>
        <taxon>Bacteria</taxon>
        <taxon>Bacillati</taxon>
        <taxon>Cyanobacteriota</taxon>
        <taxon>Cyanophyceae</taxon>
        <taxon>Nostocales</taxon>
        <taxon>Scytonemataceae</taxon>
        <taxon>Scytonema</taxon>
    </lineage>
</organism>
<dbReference type="PANTHER" id="PTHR33803:SF3">
    <property type="entry name" value="BLL1974 PROTEIN"/>
    <property type="match status" value="1"/>
</dbReference>
<evidence type="ECO:0000313" key="3">
    <source>
        <dbReference type="EMBL" id="MBD2608972.1"/>
    </source>
</evidence>
<dbReference type="Pfam" id="PF13586">
    <property type="entry name" value="DDE_Tnp_1_2"/>
    <property type="match status" value="1"/>
</dbReference>
<gene>
    <name evidence="3" type="ORF">H6G81_31740</name>
</gene>
<dbReference type="EMBL" id="JACJTA010000118">
    <property type="protein sequence ID" value="MBD2608972.1"/>
    <property type="molecule type" value="Genomic_DNA"/>
</dbReference>
<dbReference type="PANTHER" id="PTHR33803">
    <property type="entry name" value="IS1478 TRANSPOSASE"/>
    <property type="match status" value="1"/>
</dbReference>
<dbReference type="Proteomes" id="UP000660380">
    <property type="component" value="Unassembled WGS sequence"/>
</dbReference>
<dbReference type="InterPro" id="IPR008490">
    <property type="entry name" value="Transposase_InsH_N"/>
</dbReference>
<evidence type="ECO:0000259" key="1">
    <source>
        <dbReference type="Pfam" id="PF05598"/>
    </source>
</evidence>
<proteinExistence type="predicted"/>
<evidence type="ECO:0000313" key="4">
    <source>
        <dbReference type="Proteomes" id="UP000660380"/>
    </source>
</evidence>
<reference evidence="3 4" key="1">
    <citation type="journal article" date="2020" name="ISME J.">
        <title>Comparative genomics reveals insights into cyanobacterial evolution and habitat adaptation.</title>
        <authorList>
            <person name="Chen M.Y."/>
            <person name="Teng W.K."/>
            <person name="Zhao L."/>
            <person name="Hu C.X."/>
            <person name="Zhou Y.K."/>
            <person name="Han B.P."/>
            <person name="Song L.R."/>
            <person name="Shu W.S."/>
        </authorList>
    </citation>
    <scope>NUCLEOTIDE SEQUENCE [LARGE SCALE GENOMIC DNA]</scope>
    <source>
        <strain evidence="3 4">FACHB-248</strain>
    </source>
</reference>
<dbReference type="InterPro" id="IPR047710">
    <property type="entry name" value="Transpos_IS5-like"/>
</dbReference>
<feature type="domain" description="Transposase DDE" evidence="2">
    <location>
        <begin position="382"/>
        <end position="471"/>
    </location>
</feature>
<feature type="domain" description="Transposase InsH N-terminal" evidence="1">
    <location>
        <begin position="21"/>
        <end position="116"/>
    </location>
</feature>
<dbReference type="RefSeq" id="WP_029630386.1">
    <property type="nucleotide sequence ID" value="NZ_JACJTA010000118.1"/>
</dbReference>
<dbReference type="InterPro" id="IPR025668">
    <property type="entry name" value="Tnp_DDE_dom"/>
</dbReference>
<comment type="caution">
    <text evidence="3">The sequence shown here is derived from an EMBL/GenBank/DDBJ whole genome shotgun (WGS) entry which is preliminary data.</text>
</comment>
<name>A0ABR8GZI1_9CYAN</name>
<dbReference type="Pfam" id="PF05598">
    <property type="entry name" value="DUF772"/>
    <property type="match status" value="1"/>
</dbReference>